<comment type="caution">
    <text evidence="2">The sequence shown here is derived from an EMBL/GenBank/DDBJ whole genome shotgun (WGS) entry which is preliminary data.</text>
</comment>
<evidence type="ECO:0000256" key="1">
    <source>
        <dbReference type="SAM" id="SignalP"/>
    </source>
</evidence>
<gene>
    <name evidence="2" type="primary">RvY_10595-1</name>
    <name evidence="2" type="synonym">RvY_10595.1</name>
    <name evidence="2" type="ORF">RvY_10595</name>
</gene>
<dbReference type="Proteomes" id="UP000186922">
    <property type="component" value="Unassembled WGS sequence"/>
</dbReference>
<feature type="chain" id="PRO_5008898471" description="CUB domain-containing protein" evidence="1">
    <location>
        <begin position="22"/>
        <end position="205"/>
    </location>
</feature>
<evidence type="ECO:0000313" key="3">
    <source>
        <dbReference type="Proteomes" id="UP000186922"/>
    </source>
</evidence>
<keyword evidence="1" id="KW-0732">Signal</keyword>
<proteinExistence type="predicted"/>
<feature type="signal peptide" evidence="1">
    <location>
        <begin position="1"/>
        <end position="21"/>
    </location>
</feature>
<accession>A0A1D1VIN2</accession>
<dbReference type="EMBL" id="BDGG01000005">
    <property type="protein sequence ID" value="GAU99627.1"/>
    <property type="molecule type" value="Genomic_DNA"/>
</dbReference>
<name>A0A1D1VIN2_RAMVA</name>
<reference evidence="2 3" key="1">
    <citation type="journal article" date="2016" name="Nat. Commun.">
        <title>Extremotolerant tardigrade genome and improved radiotolerance of human cultured cells by tardigrade-unique protein.</title>
        <authorList>
            <person name="Hashimoto T."/>
            <person name="Horikawa D.D."/>
            <person name="Saito Y."/>
            <person name="Kuwahara H."/>
            <person name="Kozuka-Hata H."/>
            <person name="Shin-I T."/>
            <person name="Minakuchi Y."/>
            <person name="Ohishi K."/>
            <person name="Motoyama A."/>
            <person name="Aizu T."/>
            <person name="Enomoto A."/>
            <person name="Kondo K."/>
            <person name="Tanaka S."/>
            <person name="Hara Y."/>
            <person name="Koshikawa S."/>
            <person name="Sagara H."/>
            <person name="Miura T."/>
            <person name="Yokobori S."/>
            <person name="Miyagawa K."/>
            <person name="Suzuki Y."/>
            <person name="Kubo T."/>
            <person name="Oyama M."/>
            <person name="Kohara Y."/>
            <person name="Fujiyama A."/>
            <person name="Arakawa K."/>
            <person name="Katayama T."/>
            <person name="Toyoda A."/>
            <person name="Kunieda T."/>
        </authorList>
    </citation>
    <scope>NUCLEOTIDE SEQUENCE [LARGE SCALE GENOMIC DNA]</scope>
    <source>
        <strain evidence="2 3">YOKOZUNA-1</strain>
    </source>
</reference>
<protein>
    <recommendedName>
        <fullName evidence="4">CUB domain-containing protein</fullName>
    </recommendedName>
</protein>
<dbReference type="OrthoDB" id="10435481at2759"/>
<keyword evidence="3" id="KW-1185">Reference proteome</keyword>
<organism evidence="2 3">
    <name type="scientific">Ramazzottius varieornatus</name>
    <name type="common">Water bear</name>
    <name type="synonym">Tardigrade</name>
    <dbReference type="NCBI Taxonomy" id="947166"/>
    <lineage>
        <taxon>Eukaryota</taxon>
        <taxon>Metazoa</taxon>
        <taxon>Ecdysozoa</taxon>
        <taxon>Tardigrada</taxon>
        <taxon>Eutardigrada</taxon>
        <taxon>Parachela</taxon>
        <taxon>Hypsibioidea</taxon>
        <taxon>Ramazzottiidae</taxon>
        <taxon>Ramazzottius</taxon>
    </lineage>
</organism>
<dbReference type="AlphaFoldDB" id="A0A1D1VIN2"/>
<evidence type="ECO:0000313" key="2">
    <source>
        <dbReference type="EMBL" id="GAU99627.1"/>
    </source>
</evidence>
<evidence type="ECO:0008006" key="4">
    <source>
        <dbReference type="Google" id="ProtNLM"/>
    </source>
</evidence>
<sequence length="205" mass="22789">MLHCDLVRLLMALSTAVCLYAQENPNHTSNLTERYRVEVELLRLENPNGISLDGQACDPLSLGCNTKISAYLDTDLFSPWPGSREITQEDLIFEAAEPSPTSMDVNTKIVNQVCAPSFQGFNLRVEVKDEDKLVLFRGQDDIISAFNCLYNEPPADSEELSQWSNSTFCQQVTIQPSISLSFRARAFREAGDTSCALEEANPTTS</sequence>